<evidence type="ECO:0000313" key="2">
    <source>
        <dbReference type="Proteomes" id="UP000282574"/>
    </source>
</evidence>
<keyword evidence="2" id="KW-1185">Reference proteome</keyword>
<sequence>MNMNDEQWLLLKQRYPIGHKFWAKVNRIKSFGILIEISDLPKDSSQFLGLIDIGHSPLYADLHDCKVSKLKNV</sequence>
<dbReference type="AlphaFoldDB" id="A0AB37UP93"/>
<gene>
    <name evidence="1" type="ORF">DSM107010_15110</name>
</gene>
<evidence type="ECO:0000313" key="1">
    <source>
        <dbReference type="EMBL" id="RUT13249.1"/>
    </source>
</evidence>
<comment type="caution">
    <text evidence="1">The sequence shown here is derived from an EMBL/GenBank/DDBJ whole genome shotgun (WGS) entry which is preliminary data.</text>
</comment>
<dbReference type="Proteomes" id="UP000282574">
    <property type="component" value="Unassembled WGS sequence"/>
</dbReference>
<evidence type="ECO:0008006" key="3">
    <source>
        <dbReference type="Google" id="ProtNLM"/>
    </source>
</evidence>
<organism evidence="1 2">
    <name type="scientific">Chroococcidiopsis cubana SAG 39.79</name>
    <dbReference type="NCBI Taxonomy" id="388085"/>
    <lineage>
        <taxon>Bacteria</taxon>
        <taxon>Bacillati</taxon>
        <taxon>Cyanobacteriota</taxon>
        <taxon>Cyanophyceae</taxon>
        <taxon>Chroococcidiopsidales</taxon>
        <taxon>Chroococcidiopsidaceae</taxon>
        <taxon>Chroococcidiopsis</taxon>
    </lineage>
</organism>
<dbReference type="EMBL" id="RSCK01000008">
    <property type="protein sequence ID" value="RUT13249.1"/>
    <property type="molecule type" value="Genomic_DNA"/>
</dbReference>
<protein>
    <recommendedName>
        <fullName evidence="3">S1 motif domain-containing protein</fullName>
    </recommendedName>
</protein>
<reference evidence="1 2" key="1">
    <citation type="journal article" date="2019" name="Genome Biol. Evol.">
        <title>Day and night: Metabolic profiles and evolutionary relationships of six axenic non-marine cyanobacteria.</title>
        <authorList>
            <person name="Will S.E."/>
            <person name="Henke P."/>
            <person name="Boedeker C."/>
            <person name="Huang S."/>
            <person name="Brinkmann H."/>
            <person name="Rohde M."/>
            <person name="Jarek M."/>
            <person name="Friedl T."/>
            <person name="Seufert S."/>
            <person name="Schumacher M."/>
            <person name="Overmann J."/>
            <person name="Neumann-Schaal M."/>
            <person name="Petersen J."/>
        </authorList>
    </citation>
    <scope>NUCLEOTIDE SEQUENCE [LARGE SCALE GENOMIC DNA]</scope>
    <source>
        <strain evidence="1 2">SAG 39.79</strain>
    </source>
</reference>
<name>A0AB37UP93_9CYAN</name>
<accession>A0AB37UP93</accession>
<proteinExistence type="predicted"/>